<gene>
    <name evidence="8" type="ORF">F0562_003324</name>
</gene>
<dbReference type="AlphaFoldDB" id="A0A5J5BV34"/>
<comment type="similarity">
    <text evidence="1">Belongs to the protein kinase superfamily. CAMK Ser/Thr protein kinase family. CaMK subfamily.</text>
</comment>
<keyword evidence="9" id="KW-1185">Reference proteome</keyword>
<dbReference type="OrthoDB" id="40902at2759"/>
<dbReference type="SMART" id="SM00220">
    <property type="entry name" value="S_TKc"/>
    <property type="match status" value="1"/>
</dbReference>
<dbReference type="Pfam" id="PF00069">
    <property type="entry name" value="Pkinase"/>
    <property type="match status" value="1"/>
</dbReference>
<sequence length="258" mass="28372">MLRRQPASTTVVLGHLMENIGSTYLVTHKVTKEQFACKSIASRKLVNKDVIEDVRRQVQIVHHLTGHYNIMEFKGAYEDRHSVNLVIELCAGGELFDWIIAKGHNSERSPAALCRQILTVVHNCLSMGVMHKDFNPESFLLLSTDEDSLLKATDFGFSMFLKLGGDDVSLDTTFLLSPEGSIKDMAAAHEMASEILSTLNQGGEENSKERVGEIFEELTLASGDHEIKNCTENSPTSLHATLIIAPSMHVGISSGFAS</sequence>
<dbReference type="InterPro" id="IPR011009">
    <property type="entry name" value="Kinase-like_dom_sf"/>
</dbReference>
<keyword evidence="4" id="KW-0547">Nucleotide-binding</keyword>
<accession>A0A5J5BV34</accession>
<name>A0A5J5BV34_9ASTE</name>
<evidence type="ECO:0000313" key="8">
    <source>
        <dbReference type="EMBL" id="KAA8546895.1"/>
    </source>
</evidence>
<evidence type="ECO:0000256" key="3">
    <source>
        <dbReference type="ARBA" id="ARBA00022679"/>
    </source>
</evidence>
<organism evidence="8 9">
    <name type="scientific">Nyssa sinensis</name>
    <dbReference type="NCBI Taxonomy" id="561372"/>
    <lineage>
        <taxon>Eukaryota</taxon>
        <taxon>Viridiplantae</taxon>
        <taxon>Streptophyta</taxon>
        <taxon>Embryophyta</taxon>
        <taxon>Tracheophyta</taxon>
        <taxon>Spermatophyta</taxon>
        <taxon>Magnoliopsida</taxon>
        <taxon>eudicotyledons</taxon>
        <taxon>Gunneridae</taxon>
        <taxon>Pentapetalae</taxon>
        <taxon>asterids</taxon>
        <taxon>Cornales</taxon>
        <taxon>Nyssaceae</taxon>
        <taxon>Nyssa</taxon>
    </lineage>
</organism>
<evidence type="ECO:0000256" key="6">
    <source>
        <dbReference type="ARBA" id="ARBA00022840"/>
    </source>
</evidence>
<evidence type="ECO:0000256" key="5">
    <source>
        <dbReference type="ARBA" id="ARBA00022777"/>
    </source>
</evidence>
<feature type="domain" description="Protein kinase" evidence="7">
    <location>
        <begin position="9"/>
        <end position="258"/>
    </location>
</feature>
<proteinExistence type="inferred from homology"/>
<keyword evidence="5" id="KW-0418">Kinase</keyword>
<evidence type="ECO:0000259" key="7">
    <source>
        <dbReference type="PROSITE" id="PS50011"/>
    </source>
</evidence>
<evidence type="ECO:0000256" key="2">
    <source>
        <dbReference type="ARBA" id="ARBA00022527"/>
    </source>
</evidence>
<dbReference type="Gene3D" id="1.10.510.10">
    <property type="entry name" value="Transferase(Phosphotransferase) domain 1"/>
    <property type="match status" value="1"/>
</dbReference>
<keyword evidence="2" id="KW-0723">Serine/threonine-protein kinase</keyword>
<reference evidence="8 9" key="1">
    <citation type="submission" date="2019-09" db="EMBL/GenBank/DDBJ databases">
        <title>A chromosome-level genome assembly of the Chinese tupelo Nyssa sinensis.</title>
        <authorList>
            <person name="Yang X."/>
            <person name="Kang M."/>
            <person name="Yang Y."/>
            <person name="Xiong H."/>
            <person name="Wang M."/>
            <person name="Zhang Z."/>
            <person name="Wang Z."/>
            <person name="Wu H."/>
            <person name="Ma T."/>
            <person name="Liu J."/>
            <person name="Xi Z."/>
        </authorList>
    </citation>
    <scope>NUCLEOTIDE SEQUENCE [LARGE SCALE GENOMIC DNA]</scope>
    <source>
        <strain evidence="8">J267</strain>
        <tissue evidence="8">Leaf</tissue>
    </source>
</reference>
<keyword evidence="6" id="KW-0067">ATP-binding</keyword>
<dbReference type="InterPro" id="IPR000719">
    <property type="entry name" value="Prot_kinase_dom"/>
</dbReference>
<evidence type="ECO:0000256" key="4">
    <source>
        <dbReference type="ARBA" id="ARBA00022741"/>
    </source>
</evidence>
<dbReference type="GO" id="GO:0005524">
    <property type="term" value="F:ATP binding"/>
    <property type="evidence" value="ECO:0007669"/>
    <property type="project" value="UniProtKB-KW"/>
</dbReference>
<dbReference type="EMBL" id="CM018032">
    <property type="protein sequence ID" value="KAA8546895.1"/>
    <property type="molecule type" value="Genomic_DNA"/>
</dbReference>
<evidence type="ECO:0000313" key="9">
    <source>
        <dbReference type="Proteomes" id="UP000325577"/>
    </source>
</evidence>
<dbReference type="InterPro" id="IPR050205">
    <property type="entry name" value="CDPK_Ser/Thr_kinases"/>
</dbReference>
<keyword evidence="3" id="KW-0808">Transferase</keyword>
<protein>
    <recommendedName>
        <fullName evidence="7">Protein kinase domain-containing protein</fullName>
    </recommendedName>
</protein>
<dbReference type="PANTHER" id="PTHR24349">
    <property type="entry name" value="SERINE/THREONINE-PROTEIN KINASE"/>
    <property type="match status" value="1"/>
</dbReference>
<dbReference type="PROSITE" id="PS50011">
    <property type="entry name" value="PROTEIN_KINASE_DOM"/>
    <property type="match status" value="1"/>
</dbReference>
<dbReference type="GO" id="GO:0004674">
    <property type="term" value="F:protein serine/threonine kinase activity"/>
    <property type="evidence" value="ECO:0007669"/>
    <property type="project" value="UniProtKB-KW"/>
</dbReference>
<dbReference type="Proteomes" id="UP000325577">
    <property type="component" value="Linkage Group LG1"/>
</dbReference>
<evidence type="ECO:0000256" key="1">
    <source>
        <dbReference type="ARBA" id="ARBA00005354"/>
    </source>
</evidence>
<dbReference type="SUPFAM" id="SSF56112">
    <property type="entry name" value="Protein kinase-like (PK-like)"/>
    <property type="match status" value="1"/>
</dbReference>
<dbReference type="Gene3D" id="3.30.200.20">
    <property type="entry name" value="Phosphorylase Kinase, domain 1"/>
    <property type="match status" value="1"/>
</dbReference>